<name>A0A0K0XZ67_9GAMM</name>
<gene>
    <name evidence="14" type="ORF">WM2015_2621</name>
</gene>
<evidence type="ECO:0000256" key="3">
    <source>
        <dbReference type="ARBA" id="ARBA00007686"/>
    </source>
</evidence>
<dbReference type="PATRIC" id="fig|1579979.3.peg.2677"/>
<keyword evidence="8" id="KW-0511">Multifunctional enzyme</keyword>
<dbReference type="SUPFAM" id="SSF51735">
    <property type="entry name" value="NAD(P)-binding Rossmann-fold domains"/>
    <property type="match status" value="1"/>
</dbReference>
<evidence type="ECO:0000256" key="9">
    <source>
        <dbReference type="ARBA" id="ARBA00038964"/>
    </source>
</evidence>
<dbReference type="SMART" id="SM00919">
    <property type="entry name" value="Malic_M"/>
    <property type="match status" value="1"/>
</dbReference>
<keyword evidence="7" id="KW-0560">Oxidoreductase</keyword>
<dbReference type="InterPro" id="IPR042112">
    <property type="entry name" value="P_AcTrfase_dom2"/>
</dbReference>
<dbReference type="PROSITE" id="PS00331">
    <property type="entry name" value="MALIC_ENZYMES"/>
    <property type="match status" value="1"/>
</dbReference>
<accession>A0A0K0XZ67</accession>
<dbReference type="STRING" id="1579979.WM2015_2621"/>
<evidence type="ECO:0000313" key="15">
    <source>
        <dbReference type="Proteomes" id="UP000066624"/>
    </source>
</evidence>
<dbReference type="CDD" id="cd05311">
    <property type="entry name" value="NAD_bind_2_malic_enz"/>
    <property type="match status" value="1"/>
</dbReference>
<dbReference type="AlphaFoldDB" id="A0A0K0XZ67"/>
<comment type="similarity">
    <text evidence="4">In the C-terminal section; belongs to the phosphate acetyltransferase and butyryltransferase family.</text>
</comment>
<proteinExistence type="inferred from homology"/>
<dbReference type="EC" id="1.1.1.40" evidence="9"/>
<evidence type="ECO:0000256" key="11">
    <source>
        <dbReference type="ARBA" id="ARBA00050924"/>
    </source>
</evidence>
<comment type="cofactor">
    <cofactor evidence="1">
        <name>Mn(2+)</name>
        <dbReference type="ChEBI" id="CHEBI:29035"/>
    </cofactor>
</comment>
<dbReference type="InterPro" id="IPR046346">
    <property type="entry name" value="Aminoacid_DH-like_N_sf"/>
</dbReference>
<reference evidence="14 15" key="1">
    <citation type="submission" date="2015-07" db="EMBL/GenBank/DDBJ databases">
        <authorList>
            <person name="Noorani M."/>
        </authorList>
    </citation>
    <scope>NUCLEOTIDE SEQUENCE [LARGE SCALE GENOMIC DNA]</scope>
    <source>
        <strain evidence="14 15">KCTC 42284</strain>
    </source>
</reference>
<dbReference type="InterPro" id="IPR002505">
    <property type="entry name" value="PTA_PTB"/>
</dbReference>
<keyword evidence="6 13" id="KW-0479">Metal-binding</keyword>
<dbReference type="PRINTS" id="PR00072">
    <property type="entry name" value="MALOXRDTASE"/>
</dbReference>
<dbReference type="Gene3D" id="3.40.50.10380">
    <property type="entry name" value="Malic enzyme, N-terminal domain"/>
    <property type="match status" value="1"/>
</dbReference>
<comment type="similarity">
    <text evidence="5 13">Belongs to the malic enzymes family.</text>
</comment>
<dbReference type="PIRSF" id="PIRSF036684">
    <property type="entry name" value="ME_PTA"/>
    <property type="match status" value="1"/>
</dbReference>
<dbReference type="Gene3D" id="3.40.50.720">
    <property type="entry name" value="NAD(P)-binding Rossmann-like Domain"/>
    <property type="match status" value="1"/>
</dbReference>
<dbReference type="SUPFAM" id="SSF53659">
    <property type="entry name" value="Isocitrate/Isopropylmalate dehydrogenase-like"/>
    <property type="match status" value="1"/>
</dbReference>
<evidence type="ECO:0000256" key="7">
    <source>
        <dbReference type="ARBA" id="ARBA00023002"/>
    </source>
</evidence>
<dbReference type="SMART" id="SM01274">
    <property type="entry name" value="malic"/>
    <property type="match status" value="1"/>
</dbReference>
<dbReference type="GO" id="GO:0004473">
    <property type="term" value="F:malate dehydrogenase (decarboxylating) (NADP+) activity"/>
    <property type="evidence" value="ECO:0007669"/>
    <property type="project" value="UniProtKB-EC"/>
</dbReference>
<evidence type="ECO:0000256" key="4">
    <source>
        <dbReference type="ARBA" id="ARBA00008756"/>
    </source>
</evidence>
<dbReference type="InterPro" id="IPR042113">
    <property type="entry name" value="P_AcTrfase_dom1"/>
</dbReference>
<dbReference type="OrthoDB" id="9805787at2"/>
<dbReference type="InterPro" id="IPR001891">
    <property type="entry name" value="Malic_OxRdtase"/>
</dbReference>
<dbReference type="InterPro" id="IPR012301">
    <property type="entry name" value="Malic_N_dom"/>
</dbReference>
<evidence type="ECO:0000256" key="1">
    <source>
        <dbReference type="ARBA" id="ARBA00001936"/>
    </source>
</evidence>
<dbReference type="InterPro" id="IPR051674">
    <property type="entry name" value="Malate_Decarboxylase"/>
</dbReference>
<dbReference type="PANTHER" id="PTHR43237:SF4">
    <property type="entry name" value="NADP-DEPENDENT MALIC ENZYME"/>
    <property type="match status" value="1"/>
</dbReference>
<dbReference type="KEGG" id="wma:WM2015_2621"/>
<evidence type="ECO:0000256" key="5">
    <source>
        <dbReference type="ARBA" id="ARBA00008785"/>
    </source>
</evidence>
<organism evidence="14 15">
    <name type="scientific">Wenzhouxiangella marina</name>
    <dbReference type="NCBI Taxonomy" id="1579979"/>
    <lineage>
        <taxon>Bacteria</taxon>
        <taxon>Pseudomonadati</taxon>
        <taxon>Pseudomonadota</taxon>
        <taxon>Gammaproteobacteria</taxon>
        <taxon>Chromatiales</taxon>
        <taxon>Wenzhouxiangellaceae</taxon>
        <taxon>Wenzhouxiangella</taxon>
    </lineage>
</organism>
<dbReference type="FunFam" id="3.40.50.720:FF:000095">
    <property type="entry name" value="NADP-dependent malic enzyme"/>
    <property type="match status" value="1"/>
</dbReference>
<dbReference type="Pfam" id="PF03949">
    <property type="entry name" value="Malic_M"/>
    <property type="match status" value="1"/>
</dbReference>
<evidence type="ECO:0000313" key="14">
    <source>
        <dbReference type="EMBL" id="AKS42979.1"/>
    </source>
</evidence>
<dbReference type="InterPro" id="IPR036291">
    <property type="entry name" value="NAD(P)-bd_dom_sf"/>
</dbReference>
<dbReference type="GO" id="GO:0016746">
    <property type="term" value="F:acyltransferase activity"/>
    <property type="evidence" value="ECO:0007669"/>
    <property type="project" value="InterPro"/>
</dbReference>
<dbReference type="GO" id="GO:0006108">
    <property type="term" value="P:malate metabolic process"/>
    <property type="evidence" value="ECO:0007669"/>
    <property type="project" value="InterPro"/>
</dbReference>
<evidence type="ECO:0000256" key="13">
    <source>
        <dbReference type="RuleBase" id="RU003427"/>
    </source>
</evidence>
<comment type="cofactor">
    <cofactor evidence="2">
        <name>Mg(2+)</name>
        <dbReference type="ChEBI" id="CHEBI:18420"/>
    </cofactor>
</comment>
<dbReference type="InterPro" id="IPR012302">
    <property type="entry name" value="Malic_NAD-bd"/>
</dbReference>
<comment type="catalytic activity">
    <reaction evidence="12">
        <text>oxaloacetate + H(+) = pyruvate + CO2</text>
        <dbReference type="Rhea" id="RHEA:15641"/>
        <dbReference type="ChEBI" id="CHEBI:15361"/>
        <dbReference type="ChEBI" id="CHEBI:15378"/>
        <dbReference type="ChEBI" id="CHEBI:16452"/>
        <dbReference type="ChEBI" id="CHEBI:16526"/>
        <dbReference type="EC" id="1.1.1.40"/>
    </reaction>
</comment>
<dbReference type="RefSeq" id="WP_049726497.1">
    <property type="nucleotide sequence ID" value="NZ_CP012154.1"/>
</dbReference>
<dbReference type="EMBL" id="CP012154">
    <property type="protein sequence ID" value="AKS42979.1"/>
    <property type="molecule type" value="Genomic_DNA"/>
</dbReference>
<comment type="catalytic activity">
    <reaction evidence="11">
        <text>(S)-malate + NADP(+) = pyruvate + CO2 + NADPH</text>
        <dbReference type="Rhea" id="RHEA:18253"/>
        <dbReference type="ChEBI" id="CHEBI:15361"/>
        <dbReference type="ChEBI" id="CHEBI:15589"/>
        <dbReference type="ChEBI" id="CHEBI:16526"/>
        <dbReference type="ChEBI" id="CHEBI:57783"/>
        <dbReference type="ChEBI" id="CHEBI:58349"/>
        <dbReference type="EC" id="1.1.1.40"/>
    </reaction>
</comment>
<dbReference type="Pfam" id="PF01515">
    <property type="entry name" value="PTA_PTB"/>
    <property type="match status" value="1"/>
</dbReference>
<dbReference type="GO" id="GO:0046872">
    <property type="term" value="F:metal ion binding"/>
    <property type="evidence" value="ECO:0007669"/>
    <property type="project" value="UniProtKB-KW"/>
</dbReference>
<dbReference type="GO" id="GO:0051287">
    <property type="term" value="F:NAD binding"/>
    <property type="evidence" value="ECO:0007669"/>
    <property type="project" value="InterPro"/>
</dbReference>
<evidence type="ECO:0000256" key="12">
    <source>
        <dbReference type="ARBA" id="ARBA00051384"/>
    </source>
</evidence>
<comment type="similarity">
    <text evidence="3">In the N-terminal section; belongs to the malic enzymes family.</text>
</comment>
<protein>
    <recommendedName>
        <fullName evidence="10">NADP-dependent malic enzyme</fullName>
        <ecNumber evidence="9">1.1.1.40</ecNumber>
    </recommendedName>
</protein>
<evidence type="ECO:0000256" key="10">
    <source>
        <dbReference type="ARBA" id="ARBA00040273"/>
    </source>
</evidence>
<sequence>MTDSKDKFREQALDYHRYPVPGKIKVTPTKALTTAKDLALAYSPGVAAASEAIAERPDAAREFTARGNLVAVISNGTAVLGLGNIGPLASKPVMEGKGVLFKKFAGIDVFDIEIDESDPDKLIDIVASLEPTFGGINLEDIKAPECFKVEEALKERMGIPVFHDDQHGTAIITAAALVNGLELSGKKIEDVRLVASGAGAAGMACLDLLVTMGLKRENVVVCDREGVVYVGRETDMDPRKASYAVDTEARTLGEVIGGADVFLGVSAPGVLKPEMVKAMAERPIILALANPTPEIMPDEAREARPDALIATGRSDFPNQVNNVLCFPYIFRGALDVGATAINDEMKMACVHAIAELARMEASDVSAAAYGGEVPKFGPDYLIPQPFDPRLLVQLAPAVAQAAMDSGIATRPIEDMEAYRERLSQYVFRTGLVMKPVFDAARKDPKRVVFAEGEEELVLRAVQTVVDDGLCKPILVGRPKVVDMRIERAGLRIRAGEHFDLVNPESDPRFKEYWQTFHEITQRRGVTPDSAKAIVRTRNTVIAAIMVHRNEADALICGVVGQYHKKLKYVTEVLGLAPGCKTPGALSAMSTENETIFVCDTHVNPDPTAEQLAELTIMAAEKVRLFGMTPKVALVSHSNFGSHVDPQASKMRKVLRLLRERAPELEVDGEMRADAALLPAIRERVFPNSTLQGPANLLIMPDQDAAHIAFSMARVIGKAVTIGPILMGVGRPAHVLTPSATVRRVVNMTAIAVVDAQNEQRQRARDNGELFEAP</sequence>
<dbReference type="FunFam" id="3.40.50.10380:FF:000003">
    <property type="entry name" value="NADP-dependent malic enzyme"/>
    <property type="match status" value="1"/>
</dbReference>
<dbReference type="Gene3D" id="3.40.50.10750">
    <property type="entry name" value="Isocitrate/Isopropylmalate dehydrogenase-like"/>
    <property type="match status" value="1"/>
</dbReference>
<evidence type="ECO:0000256" key="8">
    <source>
        <dbReference type="ARBA" id="ARBA00023268"/>
    </source>
</evidence>
<dbReference type="Pfam" id="PF00390">
    <property type="entry name" value="malic"/>
    <property type="match status" value="1"/>
</dbReference>
<dbReference type="PANTHER" id="PTHR43237">
    <property type="entry name" value="NADP-DEPENDENT MALIC ENZYME"/>
    <property type="match status" value="1"/>
</dbReference>
<dbReference type="Gene3D" id="3.40.50.10950">
    <property type="match status" value="1"/>
</dbReference>
<dbReference type="InterPro" id="IPR015884">
    <property type="entry name" value="Malic_enzyme_CS"/>
</dbReference>
<evidence type="ECO:0000256" key="6">
    <source>
        <dbReference type="ARBA" id="ARBA00022723"/>
    </source>
</evidence>
<evidence type="ECO:0000256" key="2">
    <source>
        <dbReference type="ARBA" id="ARBA00001946"/>
    </source>
</evidence>
<dbReference type="InterPro" id="IPR012188">
    <property type="entry name" value="ME_PTA"/>
</dbReference>
<dbReference type="InterPro" id="IPR037062">
    <property type="entry name" value="Malic_N_dom_sf"/>
</dbReference>
<dbReference type="SUPFAM" id="SSF53223">
    <property type="entry name" value="Aminoacid dehydrogenase-like, N-terminal domain"/>
    <property type="match status" value="1"/>
</dbReference>
<dbReference type="Proteomes" id="UP000066624">
    <property type="component" value="Chromosome"/>
</dbReference>
<keyword evidence="15" id="KW-1185">Reference proteome</keyword>
<dbReference type="InterPro" id="IPR045213">
    <property type="entry name" value="Malic_NAD-bd_bact_type"/>
</dbReference>